<evidence type="ECO:0000313" key="2">
    <source>
        <dbReference type="EMBL" id="RPF71606.1"/>
    </source>
</evidence>
<dbReference type="RefSeq" id="WP_123880226.1">
    <property type="nucleotide sequence ID" value="NZ_RPFZ01000001.1"/>
</dbReference>
<feature type="transmembrane region" description="Helical" evidence="1">
    <location>
        <begin position="154"/>
        <end position="175"/>
    </location>
</feature>
<accession>A0A3N5CTH2</accession>
<dbReference type="OrthoDB" id="1145132at2"/>
<feature type="transmembrane region" description="Helical" evidence="1">
    <location>
        <begin position="59"/>
        <end position="82"/>
    </location>
</feature>
<organism evidence="2 3">
    <name type="scientific">Aurantiacibacter spongiae</name>
    <dbReference type="NCBI Taxonomy" id="2488860"/>
    <lineage>
        <taxon>Bacteria</taxon>
        <taxon>Pseudomonadati</taxon>
        <taxon>Pseudomonadota</taxon>
        <taxon>Alphaproteobacteria</taxon>
        <taxon>Sphingomonadales</taxon>
        <taxon>Erythrobacteraceae</taxon>
        <taxon>Aurantiacibacter</taxon>
    </lineage>
</organism>
<dbReference type="EMBL" id="RPFZ01000001">
    <property type="protein sequence ID" value="RPF71606.1"/>
    <property type="molecule type" value="Genomic_DNA"/>
</dbReference>
<gene>
    <name evidence="2" type="ORF">EG799_08220</name>
</gene>
<feature type="transmembrane region" description="Helical" evidence="1">
    <location>
        <begin position="211"/>
        <end position="229"/>
    </location>
</feature>
<sequence length="234" mass="22828">MMMTLIVVLVVSGALLAGAAWGIYGSLSKPVEGFLVALAGGSLLLSVVTELIEPSVDKAGLLPAFVGVAVGAVVFTAVDYLINEKWGSEQGGGLLAAITLDGIPENLALGVALIGAGPMEVAALAGSILLSNLPEAAGGAKEMAGSGISKGRAMLLWGGTAALLSVAAIAGNLLLDTAGEGTLGIIRCVAAGAVVASLSTEVFPQAFKEDSYSAGIATALGVLLALGLGELGGG</sequence>
<proteinExistence type="predicted"/>
<dbReference type="AlphaFoldDB" id="A0A3N5CTH2"/>
<keyword evidence="3" id="KW-1185">Reference proteome</keyword>
<evidence type="ECO:0000313" key="3">
    <source>
        <dbReference type="Proteomes" id="UP000275232"/>
    </source>
</evidence>
<reference evidence="2 3" key="1">
    <citation type="submission" date="2018-11" db="EMBL/GenBank/DDBJ databases">
        <title>Erythrobacter spongiae sp. nov., isolated from a marine sponge.</title>
        <authorList>
            <person name="Zhuang L."/>
            <person name="Luo L."/>
        </authorList>
    </citation>
    <scope>NUCLEOTIDE SEQUENCE [LARGE SCALE GENOMIC DNA]</scope>
    <source>
        <strain evidence="2 3">HN-E23</strain>
    </source>
</reference>
<protein>
    <submittedName>
        <fullName evidence="2">Zinc transporter</fullName>
    </submittedName>
</protein>
<keyword evidence="1" id="KW-1133">Transmembrane helix</keyword>
<keyword evidence="1" id="KW-0472">Membrane</keyword>
<dbReference type="Proteomes" id="UP000275232">
    <property type="component" value="Unassembled WGS sequence"/>
</dbReference>
<feature type="transmembrane region" description="Helical" evidence="1">
    <location>
        <begin position="35"/>
        <end position="52"/>
    </location>
</feature>
<comment type="caution">
    <text evidence="2">The sequence shown here is derived from an EMBL/GenBank/DDBJ whole genome shotgun (WGS) entry which is preliminary data.</text>
</comment>
<keyword evidence="1" id="KW-0812">Transmembrane</keyword>
<name>A0A3N5CTH2_9SPHN</name>
<evidence type="ECO:0000256" key="1">
    <source>
        <dbReference type="SAM" id="Phobius"/>
    </source>
</evidence>
<feature type="transmembrane region" description="Helical" evidence="1">
    <location>
        <begin position="107"/>
        <end position="133"/>
    </location>
</feature>